<dbReference type="Proteomes" id="UP000307574">
    <property type="component" value="Unassembled WGS sequence"/>
</dbReference>
<proteinExistence type="predicted"/>
<feature type="non-terminal residue" evidence="1">
    <location>
        <position position="1"/>
    </location>
</feature>
<protein>
    <submittedName>
        <fullName evidence="1">Recombinase family protein</fullName>
    </submittedName>
</protein>
<evidence type="ECO:0000313" key="2">
    <source>
        <dbReference type="Proteomes" id="UP000307574"/>
    </source>
</evidence>
<comment type="caution">
    <text evidence="1">The sequence shown here is derived from an EMBL/GenBank/DDBJ whole genome shotgun (WGS) entry which is preliminary data.</text>
</comment>
<accession>A0A4U1ZT82</accession>
<dbReference type="EMBL" id="SYUV01000004">
    <property type="protein sequence ID" value="TKF36976.1"/>
    <property type="molecule type" value="Genomic_DNA"/>
</dbReference>
<sequence>HFGVSRPTLDKALKTAHLDEKQSHLF</sequence>
<reference evidence="1 2" key="1">
    <citation type="submission" date="2019-04" db="EMBL/GenBank/DDBJ databases">
        <title>A reverse ecology approach based on a biological definition of microbial populations.</title>
        <authorList>
            <person name="Arevalo P."/>
            <person name="Vaninsberghe D."/>
            <person name="Elsherbini J."/>
            <person name="Gore J."/>
            <person name="Polz M."/>
        </authorList>
    </citation>
    <scope>NUCLEOTIDE SEQUENCE [LARGE SCALE GENOMIC DNA]</scope>
    <source>
        <strain evidence="1 2">10N.261.46.F4</strain>
    </source>
</reference>
<dbReference type="AlphaFoldDB" id="A0A4U1ZT82"/>
<evidence type="ECO:0000313" key="1">
    <source>
        <dbReference type="EMBL" id="TKF36976.1"/>
    </source>
</evidence>
<organism evidence="1 2">
    <name type="scientific">Vibrio kanaloae</name>
    <dbReference type="NCBI Taxonomy" id="170673"/>
    <lineage>
        <taxon>Bacteria</taxon>
        <taxon>Pseudomonadati</taxon>
        <taxon>Pseudomonadota</taxon>
        <taxon>Gammaproteobacteria</taxon>
        <taxon>Vibrionales</taxon>
        <taxon>Vibrionaceae</taxon>
        <taxon>Vibrio</taxon>
    </lineage>
</organism>
<gene>
    <name evidence="1" type="ORF">FCV50_01335</name>
</gene>
<name>A0A4U1ZT82_9VIBR</name>